<dbReference type="PROSITE" id="PS00041">
    <property type="entry name" value="HTH_ARAC_FAMILY_1"/>
    <property type="match status" value="1"/>
</dbReference>
<reference evidence="5 6" key="2">
    <citation type="submission" date="2020-03" db="EMBL/GenBank/DDBJ databases">
        <authorList>
            <person name="Ichikawa N."/>
            <person name="Kimura A."/>
            <person name="Kitahashi Y."/>
            <person name="Uohara A."/>
        </authorList>
    </citation>
    <scope>NUCLEOTIDE SEQUENCE [LARGE SCALE GENOMIC DNA]</scope>
    <source>
        <strain evidence="5 6">NBRC 108638</strain>
    </source>
</reference>
<evidence type="ECO:0000256" key="3">
    <source>
        <dbReference type="ARBA" id="ARBA00023163"/>
    </source>
</evidence>
<name>A0A6V8LFH1_9ACTN</name>
<dbReference type="Gene3D" id="1.10.10.60">
    <property type="entry name" value="Homeodomain-like"/>
    <property type="match status" value="1"/>
</dbReference>
<dbReference type="PANTHER" id="PTHR46796:SF14">
    <property type="entry name" value="TRANSCRIPTIONAL REGULATORY PROTEIN"/>
    <property type="match status" value="1"/>
</dbReference>
<dbReference type="AlphaFoldDB" id="A0A6V8LFH1"/>
<evidence type="ECO:0000313" key="6">
    <source>
        <dbReference type="Proteomes" id="UP000482960"/>
    </source>
</evidence>
<evidence type="ECO:0000313" key="5">
    <source>
        <dbReference type="EMBL" id="GFJ96012.1"/>
    </source>
</evidence>
<gene>
    <name evidence="5" type="ORF">Prum_096540</name>
</gene>
<evidence type="ECO:0000256" key="2">
    <source>
        <dbReference type="ARBA" id="ARBA00023125"/>
    </source>
</evidence>
<keyword evidence="2" id="KW-0238">DNA-binding</keyword>
<dbReference type="PROSITE" id="PS01124">
    <property type="entry name" value="HTH_ARAC_FAMILY_2"/>
    <property type="match status" value="1"/>
</dbReference>
<keyword evidence="6" id="KW-1185">Reference proteome</keyword>
<dbReference type="InterPro" id="IPR018062">
    <property type="entry name" value="HTH_AraC-typ_CS"/>
</dbReference>
<organism evidence="5 6">
    <name type="scientific">Phytohabitans rumicis</name>
    <dbReference type="NCBI Taxonomy" id="1076125"/>
    <lineage>
        <taxon>Bacteria</taxon>
        <taxon>Bacillati</taxon>
        <taxon>Actinomycetota</taxon>
        <taxon>Actinomycetes</taxon>
        <taxon>Micromonosporales</taxon>
        <taxon>Micromonosporaceae</taxon>
    </lineage>
</organism>
<dbReference type="Pfam" id="PF12833">
    <property type="entry name" value="HTH_18"/>
    <property type="match status" value="1"/>
</dbReference>
<dbReference type="PANTHER" id="PTHR46796">
    <property type="entry name" value="HTH-TYPE TRANSCRIPTIONAL ACTIVATOR RHAS-RELATED"/>
    <property type="match status" value="1"/>
</dbReference>
<reference evidence="5 6" key="1">
    <citation type="submission" date="2020-03" db="EMBL/GenBank/DDBJ databases">
        <title>Whole genome shotgun sequence of Phytohabitans rumicis NBRC 108638.</title>
        <authorList>
            <person name="Komaki H."/>
            <person name="Tamura T."/>
        </authorList>
    </citation>
    <scope>NUCLEOTIDE SEQUENCE [LARGE SCALE GENOMIC DNA]</scope>
    <source>
        <strain evidence="5 6">NBRC 108638</strain>
    </source>
</reference>
<dbReference type="GO" id="GO:0043565">
    <property type="term" value="F:sequence-specific DNA binding"/>
    <property type="evidence" value="ECO:0007669"/>
    <property type="project" value="InterPro"/>
</dbReference>
<evidence type="ECO:0000259" key="4">
    <source>
        <dbReference type="PROSITE" id="PS01124"/>
    </source>
</evidence>
<dbReference type="EMBL" id="BLPG01000002">
    <property type="protein sequence ID" value="GFJ96012.1"/>
    <property type="molecule type" value="Genomic_DNA"/>
</dbReference>
<dbReference type="Proteomes" id="UP000482960">
    <property type="component" value="Unassembled WGS sequence"/>
</dbReference>
<dbReference type="GO" id="GO:0003700">
    <property type="term" value="F:DNA-binding transcription factor activity"/>
    <property type="evidence" value="ECO:0007669"/>
    <property type="project" value="InterPro"/>
</dbReference>
<accession>A0A6V8LFH1</accession>
<comment type="caution">
    <text evidence="5">The sequence shown here is derived from an EMBL/GenBank/DDBJ whole genome shotgun (WGS) entry which is preliminary data.</text>
</comment>
<dbReference type="InterPro" id="IPR018060">
    <property type="entry name" value="HTH_AraC"/>
</dbReference>
<keyword evidence="1" id="KW-0805">Transcription regulation</keyword>
<dbReference type="SMART" id="SM00342">
    <property type="entry name" value="HTH_ARAC"/>
    <property type="match status" value="1"/>
</dbReference>
<keyword evidence="3" id="KW-0804">Transcription</keyword>
<evidence type="ECO:0000256" key="1">
    <source>
        <dbReference type="ARBA" id="ARBA00023015"/>
    </source>
</evidence>
<feature type="domain" description="HTH araC/xylS-type" evidence="4">
    <location>
        <begin position="175"/>
        <end position="276"/>
    </location>
</feature>
<dbReference type="InterPro" id="IPR009057">
    <property type="entry name" value="Homeodomain-like_sf"/>
</dbReference>
<protein>
    <submittedName>
        <fullName evidence="5">AraC family transcriptional regulator</fullName>
    </submittedName>
</protein>
<sequence length="282" mass="30728">MGLGMGRRLGSPDGMHLYEARCLVDHAGWLGPVPESAFRAILARSGAYLSRVNGRETFTDALSVLLTRPGDDLSVAHPLGWGDVFTGLVVPTEMLAERPDGQVWLGRTGWQGAVDDRLDLRHRALVAACRRGIDGFETAERVHSLLTGLLAASGQDRDDQARAARRRPATHAAHRRLAHRAREVFATGGFRLGLDDVARAVHSSPYHLSRVFHAVTGQTLTAYRNRLRVRAVLSDLQEGAPCLRELAAAYGFADQAHLTRVVRRHVGEPPAAVRRALAPPTS</sequence>
<dbReference type="SUPFAM" id="SSF46689">
    <property type="entry name" value="Homeodomain-like"/>
    <property type="match status" value="2"/>
</dbReference>
<dbReference type="InterPro" id="IPR050204">
    <property type="entry name" value="AraC_XylS_family_regulators"/>
</dbReference>
<proteinExistence type="predicted"/>